<feature type="non-terminal residue" evidence="11">
    <location>
        <position position="1"/>
    </location>
</feature>
<feature type="transmembrane region" description="Helical" evidence="10">
    <location>
        <begin position="185"/>
        <end position="205"/>
    </location>
</feature>
<keyword evidence="6 10" id="KW-0472">Membrane</keyword>
<dbReference type="OrthoDB" id="409792at2759"/>
<keyword evidence="3" id="KW-1003">Cell membrane</keyword>
<feature type="region of interest" description="Disordered" evidence="9">
    <location>
        <begin position="135"/>
        <end position="172"/>
    </location>
</feature>
<dbReference type="PANTHER" id="PTHR28259:SF1">
    <property type="entry name" value="FLUORIDE EXPORT PROTEIN 1-RELATED"/>
    <property type="match status" value="1"/>
</dbReference>
<dbReference type="Pfam" id="PF02537">
    <property type="entry name" value="CRCB"/>
    <property type="match status" value="2"/>
</dbReference>
<feature type="transmembrane region" description="Helical" evidence="10">
    <location>
        <begin position="286"/>
        <end position="307"/>
    </location>
</feature>
<feature type="transmembrane region" description="Helical" evidence="10">
    <location>
        <begin position="454"/>
        <end position="474"/>
    </location>
</feature>
<evidence type="ECO:0000256" key="8">
    <source>
        <dbReference type="ARBA" id="ARBA00035585"/>
    </source>
</evidence>
<feature type="transmembrane region" description="Helical" evidence="10">
    <location>
        <begin position="424"/>
        <end position="442"/>
    </location>
</feature>
<dbReference type="Proteomes" id="UP000258309">
    <property type="component" value="Unassembled WGS sequence"/>
</dbReference>
<sequence>MPDAATPKASSLERDVSNPSSLALPISRHETQRAPYDIPDTFNNINEVGNPAPVQNPHDESLYHVRTREDGIPLDQSYGRTQSLSLTKSRSRASRASRASHKQEYDIPDSYANLDEIATTSPVQNPDEEPIARHRSLEEERGEEHEYQRQRRKSSPGEGILATEEKTGEQEVPEVSRFATELYTVSYLVFFSFLGTLARLGLQAITFYPGAPVIFSELWANFGGSIFMGFLSEDRMLFKEEWGTPTYDQALQKARLRVQDEESGSSGEIMDLEAAKKAHTAMKKTIPLYIGLATGFCGCFTSFSSFIRDIFLALSNDSPSPLNHPADFAIHTSSTSTVHRNGGYSFMAVMAVIIITTTLSLSGLFAGAHLAIALERFTPTFPFVFTRRFLDRAAVLLAWGCWLGAILLAIFPPDRHSHHGSSEIWRGRAVFALVFSPLGCLARFYASLRLNGKVASFPLGTFVVNIAGTAILGMCLDLQHVPLGGVVGCQVLQGLQDGFCGCLTTVSTWVSELSSLRRRNAYRYGTTSVAVALACLVVICGSLRWTKGFSEIQCLH</sequence>
<reference evidence="11 12" key="1">
    <citation type="submission" date="2018-05" db="EMBL/GenBank/DDBJ databases">
        <title>Draft genome sequence of Scytalidium lignicola DSM 105466, a ubiquitous saprotrophic fungus.</title>
        <authorList>
            <person name="Buettner E."/>
            <person name="Gebauer A.M."/>
            <person name="Hofrichter M."/>
            <person name="Liers C."/>
            <person name="Kellner H."/>
        </authorList>
    </citation>
    <scope>NUCLEOTIDE SEQUENCE [LARGE SCALE GENOMIC DNA]</scope>
    <source>
        <strain evidence="11 12">DSM 105466</strain>
    </source>
</reference>
<dbReference type="EMBL" id="NCSJ02000026">
    <property type="protein sequence ID" value="RFU34010.1"/>
    <property type="molecule type" value="Genomic_DNA"/>
</dbReference>
<feature type="compositionally biased region" description="Basic residues" evidence="9">
    <location>
        <begin position="89"/>
        <end position="100"/>
    </location>
</feature>
<accession>A0A3E2HKU0</accession>
<comment type="catalytic activity">
    <reaction evidence="8">
        <text>fluoride(in) = fluoride(out)</text>
        <dbReference type="Rhea" id="RHEA:76159"/>
        <dbReference type="ChEBI" id="CHEBI:17051"/>
    </reaction>
    <physiologicalReaction direction="left-to-right" evidence="8">
        <dbReference type="Rhea" id="RHEA:76160"/>
    </physiologicalReaction>
</comment>
<evidence type="ECO:0000256" key="1">
    <source>
        <dbReference type="ARBA" id="ARBA00002598"/>
    </source>
</evidence>
<feature type="transmembrane region" description="Helical" evidence="10">
    <location>
        <begin position="211"/>
        <end position="231"/>
    </location>
</feature>
<comment type="caution">
    <text evidence="11">The sequence shown here is derived from an EMBL/GenBank/DDBJ whole genome shotgun (WGS) entry which is preliminary data.</text>
</comment>
<evidence type="ECO:0000256" key="2">
    <source>
        <dbReference type="ARBA" id="ARBA00004651"/>
    </source>
</evidence>
<protein>
    <submittedName>
        <fullName evidence="11">Uncharacterized protein</fullName>
    </submittedName>
</protein>
<feature type="compositionally biased region" description="Polar residues" evidence="9">
    <location>
        <begin position="78"/>
        <end position="88"/>
    </location>
</feature>
<gene>
    <name evidence="11" type="ORF">B7463_g2306</name>
</gene>
<feature type="transmembrane region" description="Helical" evidence="10">
    <location>
        <begin position="393"/>
        <end position="412"/>
    </location>
</feature>
<evidence type="ECO:0000256" key="9">
    <source>
        <dbReference type="SAM" id="MobiDB-lite"/>
    </source>
</evidence>
<comment type="similarity">
    <text evidence="7">Belongs to the fluoride channel Fluc/FEX (TC 1.A.43) family.</text>
</comment>
<dbReference type="GO" id="GO:0005886">
    <property type="term" value="C:plasma membrane"/>
    <property type="evidence" value="ECO:0007669"/>
    <property type="project" value="UniProtKB-SubCell"/>
</dbReference>
<comment type="subcellular location">
    <subcellularLocation>
        <location evidence="2">Cell membrane</location>
        <topology evidence="2">Multi-pass membrane protein</topology>
    </subcellularLocation>
</comment>
<evidence type="ECO:0000256" key="7">
    <source>
        <dbReference type="ARBA" id="ARBA00035120"/>
    </source>
</evidence>
<feature type="region of interest" description="Disordered" evidence="9">
    <location>
        <begin position="1"/>
        <end position="34"/>
    </location>
</feature>
<evidence type="ECO:0000256" key="6">
    <source>
        <dbReference type="ARBA" id="ARBA00023136"/>
    </source>
</evidence>
<feature type="compositionally biased region" description="Basic and acidic residues" evidence="9">
    <location>
        <begin position="135"/>
        <end position="149"/>
    </location>
</feature>
<evidence type="ECO:0000256" key="10">
    <source>
        <dbReference type="SAM" id="Phobius"/>
    </source>
</evidence>
<keyword evidence="5 10" id="KW-1133">Transmembrane helix</keyword>
<name>A0A3E2HKU0_SCYLI</name>
<organism evidence="11 12">
    <name type="scientific">Scytalidium lignicola</name>
    <name type="common">Hyphomycete</name>
    <dbReference type="NCBI Taxonomy" id="5539"/>
    <lineage>
        <taxon>Eukaryota</taxon>
        <taxon>Fungi</taxon>
        <taxon>Dikarya</taxon>
        <taxon>Ascomycota</taxon>
        <taxon>Pezizomycotina</taxon>
        <taxon>Leotiomycetes</taxon>
        <taxon>Leotiomycetes incertae sedis</taxon>
        <taxon>Scytalidium</taxon>
    </lineage>
</organism>
<keyword evidence="4 10" id="KW-0812">Transmembrane</keyword>
<dbReference type="PANTHER" id="PTHR28259">
    <property type="entry name" value="FLUORIDE EXPORT PROTEIN 1-RELATED"/>
    <property type="match status" value="1"/>
</dbReference>
<evidence type="ECO:0000313" key="12">
    <source>
        <dbReference type="Proteomes" id="UP000258309"/>
    </source>
</evidence>
<feature type="non-terminal residue" evidence="11">
    <location>
        <position position="556"/>
    </location>
</feature>
<comment type="function">
    <text evidence="1">Fluoride channel required for the rapid expulsion of cytoplasmic fluoride.</text>
</comment>
<evidence type="ECO:0000313" key="11">
    <source>
        <dbReference type="EMBL" id="RFU34010.1"/>
    </source>
</evidence>
<keyword evidence="12" id="KW-1185">Reference proteome</keyword>
<feature type="transmembrane region" description="Helical" evidence="10">
    <location>
        <begin position="344"/>
        <end position="372"/>
    </location>
</feature>
<feature type="transmembrane region" description="Helical" evidence="10">
    <location>
        <begin position="521"/>
        <end position="543"/>
    </location>
</feature>
<proteinExistence type="inferred from homology"/>
<evidence type="ECO:0000256" key="4">
    <source>
        <dbReference type="ARBA" id="ARBA00022692"/>
    </source>
</evidence>
<dbReference type="GO" id="GO:1903425">
    <property type="term" value="F:fluoride transmembrane transporter activity"/>
    <property type="evidence" value="ECO:0007669"/>
    <property type="project" value="TreeGrafter"/>
</dbReference>
<evidence type="ECO:0000256" key="3">
    <source>
        <dbReference type="ARBA" id="ARBA00022475"/>
    </source>
</evidence>
<feature type="region of interest" description="Disordered" evidence="9">
    <location>
        <begin position="46"/>
        <end position="111"/>
    </location>
</feature>
<dbReference type="InterPro" id="IPR003691">
    <property type="entry name" value="FluC"/>
</dbReference>
<feature type="compositionally biased region" description="Basic and acidic residues" evidence="9">
    <location>
        <begin position="57"/>
        <end position="71"/>
    </location>
</feature>
<dbReference type="AlphaFoldDB" id="A0A3E2HKU0"/>
<evidence type="ECO:0000256" key="5">
    <source>
        <dbReference type="ARBA" id="ARBA00022989"/>
    </source>
</evidence>
<dbReference type="OMA" id="CYDLQHV"/>
<dbReference type="STRING" id="5539.A0A3E2HKU0"/>